<dbReference type="InterPro" id="IPR011990">
    <property type="entry name" value="TPR-like_helical_dom_sf"/>
</dbReference>
<feature type="domain" description="OmpR/PhoB-type" evidence="9">
    <location>
        <begin position="1"/>
        <end position="102"/>
    </location>
</feature>
<gene>
    <name evidence="10" type="ORF">HUT09_34910</name>
</gene>
<dbReference type="InterPro" id="IPR001867">
    <property type="entry name" value="OmpR/PhoB-type_DNA-bd"/>
</dbReference>
<evidence type="ECO:0000256" key="6">
    <source>
        <dbReference type="PROSITE-ProRule" id="PRU00339"/>
    </source>
</evidence>
<dbReference type="PROSITE" id="PS51755">
    <property type="entry name" value="OMPR_PHOB"/>
    <property type="match status" value="1"/>
</dbReference>
<proteinExistence type="inferred from homology"/>
<evidence type="ECO:0000256" key="1">
    <source>
        <dbReference type="ARBA" id="ARBA00005820"/>
    </source>
</evidence>
<feature type="DNA-binding region" description="OmpR/PhoB-type" evidence="7">
    <location>
        <begin position="1"/>
        <end position="102"/>
    </location>
</feature>
<accession>A0A7H8MZU4</accession>
<keyword evidence="3" id="KW-0805">Transcription regulation</keyword>
<evidence type="ECO:0000256" key="7">
    <source>
        <dbReference type="PROSITE-ProRule" id="PRU01091"/>
    </source>
</evidence>
<dbReference type="SUPFAM" id="SSF48452">
    <property type="entry name" value="TPR-like"/>
    <property type="match status" value="2"/>
</dbReference>
<feature type="compositionally biased region" description="Pro residues" evidence="8">
    <location>
        <begin position="272"/>
        <end position="290"/>
    </location>
</feature>
<reference evidence="10 11" key="1">
    <citation type="submission" date="2020-06" db="EMBL/GenBank/DDBJ databases">
        <title>Genome mining for natural products.</title>
        <authorList>
            <person name="Zhang B."/>
            <person name="Shi J."/>
            <person name="Ge H."/>
        </authorList>
    </citation>
    <scope>NUCLEOTIDE SEQUENCE [LARGE SCALE GENOMIC DNA]</scope>
    <source>
        <strain evidence="10 11">NA06532</strain>
        <plasmid evidence="10 11">unnamed1</plasmid>
    </source>
</reference>
<dbReference type="Pfam" id="PF03704">
    <property type="entry name" value="BTAD"/>
    <property type="match status" value="1"/>
</dbReference>
<dbReference type="GO" id="GO:0000160">
    <property type="term" value="P:phosphorelay signal transduction system"/>
    <property type="evidence" value="ECO:0007669"/>
    <property type="project" value="UniProtKB-KW"/>
</dbReference>
<feature type="region of interest" description="Disordered" evidence="8">
    <location>
        <begin position="253"/>
        <end position="293"/>
    </location>
</feature>
<dbReference type="CDD" id="cd15831">
    <property type="entry name" value="BTAD"/>
    <property type="match status" value="1"/>
</dbReference>
<dbReference type="RefSeq" id="WP_176145656.1">
    <property type="nucleotide sequence ID" value="NZ_CP054927.1"/>
</dbReference>
<dbReference type="PRINTS" id="PR00364">
    <property type="entry name" value="DISEASERSIST"/>
</dbReference>
<dbReference type="GO" id="GO:0006355">
    <property type="term" value="P:regulation of DNA-templated transcription"/>
    <property type="evidence" value="ECO:0007669"/>
    <property type="project" value="InterPro"/>
</dbReference>
<dbReference type="GO" id="GO:0003677">
    <property type="term" value="F:DNA binding"/>
    <property type="evidence" value="ECO:0007669"/>
    <property type="project" value="UniProtKB-UniRule"/>
</dbReference>
<keyword evidence="2" id="KW-0902">Two-component regulatory system</keyword>
<comment type="similarity">
    <text evidence="1">Belongs to the AfsR/DnrI/RedD regulatory family.</text>
</comment>
<dbReference type="GeneID" id="87636467"/>
<keyword evidence="5" id="KW-0804">Transcription</keyword>
<evidence type="ECO:0000259" key="9">
    <source>
        <dbReference type="PROSITE" id="PS51755"/>
    </source>
</evidence>
<name>A0A7H8MZU4_STRMI</name>
<keyword evidence="6" id="KW-0802">TPR repeat</keyword>
<dbReference type="SUPFAM" id="SSF52540">
    <property type="entry name" value="P-loop containing nucleoside triphosphate hydrolases"/>
    <property type="match status" value="1"/>
</dbReference>
<feature type="repeat" description="TPR" evidence="6">
    <location>
        <begin position="787"/>
        <end position="820"/>
    </location>
</feature>
<dbReference type="SMART" id="SM00028">
    <property type="entry name" value="TPR"/>
    <property type="match status" value="4"/>
</dbReference>
<evidence type="ECO:0000313" key="10">
    <source>
        <dbReference type="EMBL" id="QKW47767.1"/>
    </source>
</evidence>
<dbReference type="InterPro" id="IPR016032">
    <property type="entry name" value="Sig_transdc_resp-reg_C-effctor"/>
</dbReference>
<keyword evidence="4 7" id="KW-0238">DNA-binding</keyword>
<dbReference type="PANTHER" id="PTHR35807:SF1">
    <property type="entry name" value="TRANSCRIPTIONAL REGULATOR REDD"/>
    <property type="match status" value="1"/>
</dbReference>
<evidence type="ECO:0000256" key="2">
    <source>
        <dbReference type="ARBA" id="ARBA00023012"/>
    </source>
</evidence>
<dbReference type="Pfam" id="PF13424">
    <property type="entry name" value="TPR_12"/>
    <property type="match status" value="1"/>
</dbReference>
<dbReference type="PROSITE" id="PS50005">
    <property type="entry name" value="TPR"/>
    <property type="match status" value="1"/>
</dbReference>
<evidence type="ECO:0000256" key="4">
    <source>
        <dbReference type="ARBA" id="ARBA00023125"/>
    </source>
</evidence>
<dbReference type="InterPro" id="IPR019734">
    <property type="entry name" value="TPR_rpt"/>
</dbReference>
<dbReference type="InterPro" id="IPR051677">
    <property type="entry name" value="AfsR-DnrI-RedD_regulator"/>
</dbReference>
<dbReference type="GO" id="GO:0043531">
    <property type="term" value="F:ADP binding"/>
    <property type="evidence" value="ECO:0007669"/>
    <property type="project" value="InterPro"/>
</dbReference>
<evidence type="ECO:0000256" key="3">
    <source>
        <dbReference type="ARBA" id="ARBA00023015"/>
    </source>
</evidence>
<evidence type="ECO:0000313" key="11">
    <source>
        <dbReference type="Proteomes" id="UP000509345"/>
    </source>
</evidence>
<dbReference type="Gene3D" id="1.25.40.10">
    <property type="entry name" value="Tetratricopeptide repeat domain"/>
    <property type="match status" value="2"/>
</dbReference>
<dbReference type="PANTHER" id="PTHR35807">
    <property type="entry name" value="TRANSCRIPTIONAL REGULATOR REDD-RELATED"/>
    <property type="match status" value="1"/>
</dbReference>
<dbReference type="Gene3D" id="1.10.10.10">
    <property type="entry name" value="Winged helix-like DNA-binding domain superfamily/Winged helix DNA-binding domain"/>
    <property type="match status" value="1"/>
</dbReference>
<dbReference type="InterPro" id="IPR036388">
    <property type="entry name" value="WH-like_DNA-bd_sf"/>
</dbReference>
<dbReference type="SMART" id="SM00862">
    <property type="entry name" value="Trans_reg_C"/>
    <property type="match status" value="1"/>
</dbReference>
<sequence>MTVSEEEGARVEFQVLGPLQVRADGNRVPLPGARRQRLLAALLTAPNSLVPLGRLIGTVFGDEPPDTAVKQVQNSVSALRERLHDSERRLIVTEESGYRICVRENALDSLQFTKRLADSRRHAAEDDLDQAISMIRSALSLWRGPALDGLGSEALNGPAARLEEQRLGALELCARWRLELGQHQEVVDELTGLVSSHPLREGLHAQLITALDRCGRRAEALHAFHRLSTSLVQELGVGPGAGLQRLHEQILAGHSQPSRPPRPRQDGTRPGTPLPAPRLPSATPVPPAPRQLPHAIRDFTGRTDHLAALDALLPPGREELGSGQAVVISALDGSGGVGKTTLAVHWAHRVQHRFPDGTLHTDLRGYGPGRPATPAEVLDDFLVALGVPPTAVPAGTGARSGLYRTMAAGRRILIVLDNANSAEQVRALLPGTPGCMVLVTSRDSLSGLVVTEAAHRLTLDVLSNSEATALVAGIIGPHRAATESAAVDDLVGLCARLPLALRIAAGHAAAHPNTTVADIVAELTEEDSALDALSRNQDPRAAVRTVFAWSYDQLSPPQAHLFRHLGLHPGPAFSTAAAAALAHLSPREARTLLGALADAHLIEPVAHDRYRFHDLLRAYAAELTHHSDTEQDHQRVREAVLTWYTHTAHTADRQVYPTCTRLTTNPIAPPHSRPHADRDRAWEWLTTERANLVAALHHAVDHRLDHYAVQLIDALGFLVLTGAWEDRITTATAALPAARRTGKPDHEANVLLARGEARAHLRRPEAESDLTRAAALAQDTGNIHLQIAARTELGQVTRRQNRLTEALRHFEDALALSRGFGPGRWEAVAEGNLADLHADLGNHHQAIEHGTRSAGLRHAIGDTDGEACALATVARGWQGTGDHHTALTHARRAVELGRTSIGSHDETLATPLTILGTSLHHLGHATEAVACWGEAAQIYAEKGLDADANALHQHIRTATLPNSSLPTPR</sequence>
<dbReference type="Proteomes" id="UP000509345">
    <property type="component" value="Plasmid unnamed1"/>
</dbReference>
<dbReference type="EMBL" id="CP054927">
    <property type="protein sequence ID" value="QKW47767.1"/>
    <property type="molecule type" value="Genomic_DNA"/>
</dbReference>
<dbReference type="InterPro" id="IPR005158">
    <property type="entry name" value="BTAD"/>
</dbReference>
<dbReference type="InterPro" id="IPR027417">
    <property type="entry name" value="P-loop_NTPase"/>
</dbReference>
<geneLocation type="plasmid" evidence="10 11">
    <name>unnamed1</name>
</geneLocation>
<dbReference type="AlphaFoldDB" id="A0A7H8MZU4"/>
<evidence type="ECO:0000256" key="5">
    <source>
        <dbReference type="ARBA" id="ARBA00023163"/>
    </source>
</evidence>
<evidence type="ECO:0000256" key="8">
    <source>
        <dbReference type="SAM" id="MobiDB-lite"/>
    </source>
</evidence>
<protein>
    <submittedName>
        <fullName evidence="10">Tetratricopeptide repeat protein</fullName>
    </submittedName>
</protein>
<dbReference type="Gene3D" id="3.40.50.300">
    <property type="entry name" value="P-loop containing nucleotide triphosphate hydrolases"/>
    <property type="match status" value="1"/>
</dbReference>
<dbReference type="SMART" id="SM01043">
    <property type="entry name" value="BTAD"/>
    <property type="match status" value="1"/>
</dbReference>
<keyword evidence="10" id="KW-0614">Plasmid</keyword>
<organism evidence="10 11">
    <name type="scientific">Streptomyces microflavus</name>
    <name type="common">Streptomyces lipmanii</name>
    <dbReference type="NCBI Taxonomy" id="1919"/>
    <lineage>
        <taxon>Bacteria</taxon>
        <taxon>Bacillati</taxon>
        <taxon>Actinomycetota</taxon>
        <taxon>Actinomycetes</taxon>
        <taxon>Kitasatosporales</taxon>
        <taxon>Streptomycetaceae</taxon>
        <taxon>Streptomyces</taxon>
    </lineage>
</organism>
<dbReference type="SUPFAM" id="SSF46894">
    <property type="entry name" value="C-terminal effector domain of the bipartite response regulators"/>
    <property type="match status" value="1"/>
</dbReference>